<accession>A0A2H0RG34</accession>
<dbReference type="Proteomes" id="UP000230906">
    <property type="component" value="Unassembled WGS sequence"/>
</dbReference>
<evidence type="ECO:0000313" key="1">
    <source>
        <dbReference type="EMBL" id="PIR45427.1"/>
    </source>
</evidence>
<sequence>MSSYKEGQVHMLVEEFEREGWSGDDLTKLGQYKDKKSLQAVILGHAKIELVCHLIDCSADPYIPGGWTVEEHQKGGTLEWDSAKILLFLAEKQKTGLITGHDLRKELVDKPVLNANVLDYLLAHPELIPEDWKEGEYIFFWGTIYRYSDVGLCVRCLGWGGGRWYWDYHWLLRDWFANYPAACSQVTL</sequence>
<proteinExistence type="predicted"/>
<dbReference type="EMBL" id="PCYJ01000022">
    <property type="protein sequence ID" value="PIR45427.1"/>
    <property type="molecule type" value="Genomic_DNA"/>
</dbReference>
<comment type="caution">
    <text evidence="1">The sequence shown here is derived from an EMBL/GenBank/DDBJ whole genome shotgun (WGS) entry which is preliminary data.</text>
</comment>
<dbReference type="AlphaFoldDB" id="A0A2H0RG34"/>
<name>A0A2H0RG34_9BACT</name>
<organism evidence="1 2">
    <name type="scientific">Candidatus Vogelbacteria bacterium CG10_big_fil_rev_8_21_14_0_10_50_13</name>
    <dbReference type="NCBI Taxonomy" id="1975044"/>
    <lineage>
        <taxon>Bacteria</taxon>
        <taxon>Candidatus Vogeliibacteriota</taxon>
    </lineage>
</organism>
<gene>
    <name evidence="1" type="ORF">COV09_01565</name>
</gene>
<protein>
    <submittedName>
        <fullName evidence="1">Uncharacterized protein</fullName>
    </submittedName>
</protein>
<evidence type="ECO:0000313" key="2">
    <source>
        <dbReference type="Proteomes" id="UP000230906"/>
    </source>
</evidence>
<reference evidence="1 2" key="1">
    <citation type="submission" date="2017-09" db="EMBL/GenBank/DDBJ databases">
        <title>Depth-based differentiation of microbial function through sediment-hosted aquifers and enrichment of novel symbionts in the deep terrestrial subsurface.</title>
        <authorList>
            <person name="Probst A.J."/>
            <person name="Ladd B."/>
            <person name="Jarett J.K."/>
            <person name="Geller-Mcgrath D.E."/>
            <person name="Sieber C.M."/>
            <person name="Emerson J.B."/>
            <person name="Anantharaman K."/>
            <person name="Thomas B.C."/>
            <person name="Malmstrom R."/>
            <person name="Stieglmeier M."/>
            <person name="Klingl A."/>
            <person name="Woyke T."/>
            <person name="Ryan C.M."/>
            <person name="Banfield J.F."/>
        </authorList>
    </citation>
    <scope>NUCLEOTIDE SEQUENCE [LARGE SCALE GENOMIC DNA]</scope>
    <source>
        <strain evidence="1">CG10_big_fil_rev_8_21_14_0_10_50_13</strain>
    </source>
</reference>